<evidence type="ECO:0000313" key="3">
    <source>
        <dbReference type="Proteomes" id="UP000053317"/>
    </source>
</evidence>
<dbReference type="Proteomes" id="UP000053317">
    <property type="component" value="Unassembled WGS sequence"/>
</dbReference>
<organism evidence="2 3">
    <name type="scientific">Phaeomoniella chlamydospora</name>
    <name type="common">Phaeoacremonium chlamydosporum</name>
    <dbReference type="NCBI Taxonomy" id="158046"/>
    <lineage>
        <taxon>Eukaryota</taxon>
        <taxon>Fungi</taxon>
        <taxon>Dikarya</taxon>
        <taxon>Ascomycota</taxon>
        <taxon>Pezizomycotina</taxon>
        <taxon>Eurotiomycetes</taxon>
        <taxon>Chaetothyriomycetidae</taxon>
        <taxon>Phaeomoniellales</taxon>
        <taxon>Phaeomoniellaceae</taxon>
        <taxon>Phaeomoniella</taxon>
    </lineage>
</organism>
<feature type="compositionally biased region" description="Polar residues" evidence="1">
    <location>
        <begin position="99"/>
        <end position="127"/>
    </location>
</feature>
<reference evidence="2 3" key="2">
    <citation type="submission" date="2015-05" db="EMBL/GenBank/DDBJ databases">
        <authorList>
            <person name="Morales-Cruz A."/>
            <person name="Amrine K.C."/>
            <person name="Cantu D."/>
        </authorList>
    </citation>
    <scope>NUCLEOTIDE SEQUENCE [LARGE SCALE GENOMIC DNA]</scope>
    <source>
        <strain evidence="2">UCRPC4</strain>
    </source>
</reference>
<name>A0A0G2F4M6_PHACM</name>
<feature type="compositionally biased region" description="Acidic residues" evidence="1">
    <location>
        <begin position="39"/>
        <end position="78"/>
    </location>
</feature>
<protein>
    <submittedName>
        <fullName evidence="2">Uncharacterized protein</fullName>
    </submittedName>
</protein>
<dbReference type="AlphaFoldDB" id="A0A0G2F4M6"/>
<evidence type="ECO:0000313" key="2">
    <source>
        <dbReference type="EMBL" id="KKY29206.1"/>
    </source>
</evidence>
<feature type="compositionally biased region" description="Basic and acidic residues" evidence="1">
    <location>
        <begin position="1"/>
        <end position="21"/>
    </location>
</feature>
<sequence length="137" mass="15371">MSYPCETERRWGDDSYHPIEKEEGDGKEDARAIHLSATDVEDSPEVGESQEDDWVTEFDDTDAEYISEDNDEEDEQGDDSGTLFNDTDSDISGYVSDYTKLSATSDEWSPKQTPKQTLKSTPSTTITRVDGVVTDRL</sequence>
<accession>A0A0G2F4M6</accession>
<proteinExistence type="predicted"/>
<comment type="caution">
    <text evidence="2">The sequence shown here is derived from an EMBL/GenBank/DDBJ whole genome shotgun (WGS) entry which is preliminary data.</text>
</comment>
<keyword evidence="3" id="KW-1185">Reference proteome</keyword>
<reference evidence="2 3" key="1">
    <citation type="submission" date="2015-05" db="EMBL/GenBank/DDBJ databases">
        <title>Distinctive expansion of gene families associated with plant cell wall degradation and secondary metabolism in the genomes of grapevine trunk pathogens.</title>
        <authorList>
            <person name="Lawrence D.P."/>
            <person name="Travadon R."/>
            <person name="Rolshausen P.E."/>
            <person name="Baumgartner K."/>
        </authorList>
    </citation>
    <scope>NUCLEOTIDE SEQUENCE [LARGE SCALE GENOMIC DNA]</scope>
    <source>
        <strain evidence="2">UCRPC4</strain>
    </source>
</reference>
<dbReference type="EMBL" id="LCWF01000002">
    <property type="protein sequence ID" value="KKY29206.1"/>
    <property type="molecule type" value="Genomic_DNA"/>
</dbReference>
<evidence type="ECO:0000256" key="1">
    <source>
        <dbReference type="SAM" id="MobiDB-lite"/>
    </source>
</evidence>
<gene>
    <name evidence="2" type="ORF">UCRPC4_g00112</name>
</gene>
<feature type="region of interest" description="Disordered" evidence="1">
    <location>
        <begin position="1"/>
        <end position="137"/>
    </location>
</feature>